<dbReference type="Proteomes" id="UP001223646">
    <property type="component" value="Unassembled WGS sequence"/>
</dbReference>
<comment type="caution">
    <text evidence="2">The sequence shown here is derived from an EMBL/GenBank/DDBJ whole genome shotgun (WGS) entry which is preliminary data.</text>
</comment>
<feature type="transmembrane region" description="Helical" evidence="1">
    <location>
        <begin position="201"/>
        <end position="222"/>
    </location>
</feature>
<dbReference type="AlphaFoldDB" id="A0AAW9SYW8"/>
<feature type="transmembrane region" description="Helical" evidence="1">
    <location>
        <begin position="170"/>
        <end position="189"/>
    </location>
</feature>
<evidence type="ECO:0000313" key="2">
    <source>
        <dbReference type="EMBL" id="MEO3718135.1"/>
    </source>
</evidence>
<sequence>MSTGAFIATNKKTFLGVAAVAILYSAFGRMLVGSGTGNTLLGIIALGILFLITAQRSVTLRDYGVRTARWVRSAIIAILGTSLVATAFIVMAMVIEQNKSGFYRLFDSFIVTSGPALFPGTNGELYMIQDSGQNYTTILLTALCVFLSFLMSSVAGTAIGTVVGAKGSRAGSITIGLALVALFLFSYLLDVTDSIPGAPWPAVPIFASIITVISAVVMAWALKEEKRPLPDVRPAFAAS</sequence>
<accession>A0AAW9SYW8</accession>
<keyword evidence="1" id="KW-1133">Transmembrane helix</keyword>
<feature type="transmembrane region" description="Helical" evidence="1">
    <location>
        <begin position="39"/>
        <end position="58"/>
    </location>
</feature>
<evidence type="ECO:0000256" key="1">
    <source>
        <dbReference type="SAM" id="Phobius"/>
    </source>
</evidence>
<gene>
    <name evidence="2" type="ORF">QP460_011135</name>
</gene>
<evidence type="ECO:0008006" key="4">
    <source>
        <dbReference type="Google" id="ProtNLM"/>
    </source>
</evidence>
<feature type="transmembrane region" description="Helical" evidence="1">
    <location>
        <begin position="14"/>
        <end position="32"/>
    </location>
</feature>
<proteinExistence type="predicted"/>
<reference evidence="2" key="1">
    <citation type="submission" date="2023-05" db="EMBL/GenBank/DDBJ databases">
        <authorList>
            <person name="Du J."/>
        </authorList>
    </citation>
    <scope>NUCLEOTIDE SEQUENCE</scope>
    <source>
        <strain evidence="2">UMB1064</strain>
    </source>
</reference>
<feature type="transmembrane region" description="Helical" evidence="1">
    <location>
        <begin position="70"/>
        <end position="95"/>
    </location>
</feature>
<evidence type="ECO:0000313" key="3">
    <source>
        <dbReference type="Proteomes" id="UP001223646"/>
    </source>
</evidence>
<dbReference type="RefSeq" id="WP_284826967.1">
    <property type="nucleotide sequence ID" value="NZ_JASOOY020000035.1"/>
</dbReference>
<dbReference type="EMBL" id="JASOOY020000035">
    <property type="protein sequence ID" value="MEO3718135.1"/>
    <property type="molecule type" value="Genomic_DNA"/>
</dbReference>
<name>A0AAW9SYW8_CORAY</name>
<keyword evidence="1" id="KW-0472">Membrane</keyword>
<organism evidence="2 3">
    <name type="scientific">Corynebacterium amycolatum</name>
    <dbReference type="NCBI Taxonomy" id="43765"/>
    <lineage>
        <taxon>Bacteria</taxon>
        <taxon>Bacillati</taxon>
        <taxon>Actinomycetota</taxon>
        <taxon>Actinomycetes</taxon>
        <taxon>Mycobacteriales</taxon>
        <taxon>Corynebacteriaceae</taxon>
        <taxon>Corynebacterium</taxon>
    </lineage>
</organism>
<keyword evidence="1" id="KW-0812">Transmembrane</keyword>
<feature type="transmembrane region" description="Helical" evidence="1">
    <location>
        <begin position="138"/>
        <end position="163"/>
    </location>
</feature>
<reference evidence="2" key="2">
    <citation type="submission" date="2024-05" db="EMBL/GenBank/DDBJ databases">
        <authorList>
            <person name="Wolfe A."/>
        </authorList>
    </citation>
    <scope>NUCLEOTIDE SEQUENCE</scope>
    <source>
        <strain evidence="2">UMB1064</strain>
    </source>
</reference>
<protein>
    <recommendedName>
        <fullName evidence="4">ABC transporter permease</fullName>
    </recommendedName>
</protein>